<dbReference type="SUPFAM" id="SSF56399">
    <property type="entry name" value="ADP-ribosylation"/>
    <property type="match status" value="1"/>
</dbReference>
<dbReference type="InterPro" id="IPR009297">
    <property type="entry name" value="DUF952"/>
</dbReference>
<dbReference type="PANTHER" id="PTHR34129:SF1">
    <property type="entry name" value="DUF952 DOMAIN-CONTAINING PROTEIN"/>
    <property type="match status" value="1"/>
</dbReference>
<accession>A0AAE1C2U9</accession>
<dbReference type="Gene3D" id="3.20.170.20">
    <property type="entry name" value="Protein of unknown function DUF952"/>
    <property type="match status" value="1"/>
</dbReference>
<sequence length="95" mass="10596">MAGKHSAAHYLYKILTTPATASRFFASESTLWLAKLDRAKLESGPGELKWEASKSHGVFAHLYDADIEENAVTEVKELSRLDGQTWDDMLSDLEP</sequence>
<comment type="caution">
    <text evidence="1">The sequence shown here is derived from an EMBL/GenBank/DDBJ whole genome shotgun (WGS) entry which is preliminary data.</text>
</comment>
<dbReference type="EMBL" id="JAUTXT010000012">
    <property type="protein sequence ID" value="KAK3675899.1"/>
    <property type="molecule type" value="Genomic_DNA"/>
</dbReference>
<dbReference type="AlphaFoldDB" id="A0AAE1C2U9"/>
<protein>
    <submittedName>
        <fullName evidence="1">Uncharacterized protein</fullName>
    </submittedName>
</protein>
<keyword evidence="2" id="KW-1185">Reference proteome</keyword>
<proteinExistence type="predicted"/>
<dbReference type="PANTHER" id="PTHR34129">
    <property type="entry name" value="BLR1139 PROTEIN"/>
    <property type="match status" value="1"/>
</dbReference>
<dbReference type="Proteomes" id="UP001274830">
    <property type="component" value="Unassembled WGS sequence"/>
</dbReference>
<evidence type="ECO:0000313" key="1">
    <source>
        <dbReference type="EMBL" id="KAK3675899.1"/>
    </source>
</evidence>
<evidence type="ECO:0000313" key="2">
    <source>
        <dbReference type="Proteomes" id="UP001274830"/>
    </source>
</evidence>
<organism evidence="1 2">
    <name type="scientific">Recurvomyces mirabilis</name>
    <dbReference type="NCBI Taxonomy" id="574656"/>
    <lineage>
        <taxon>Eukaryota</taxon>
        <taxon>Fungi</taxon>
        <taxon>Dikarya</taxon>
        <taxon>Ascomycota</taxon>
        <taxon>Pezizomycotina</taxon>
        <taxon>Dothideomycetes</taxon>
        <taxon>Dothideomycetidae</taxon>
        <taxon>Mycosphaerellales</taxon>
        <taxon>Teratosphaeriaceae</taxon>
        <taxon>Recurvomyces</taxon>
    </lineage>
</organism>
<gene>
    <name evidence="1" type="ORF">LTR78_004091</name>
</gene>
<dbReference type="Pfam" id="PF06108">
    <property type="entry name" value="DUF952"/>
    <property type="match status" value="1"/>
</dbReference>
<name>A0AAE1C2U9_9PEZI</name>
<reference evidence="1" key="1">
    <citation type="submission" date="2023-07" db="EMBL/GenBank/DDBJ databases">
        <title>Black Yeasts Isolated from many extreme environments.</title>
        <authorList>
            <person name="Coleine C."/>
            <person name="Stajich J.E."/>
            <person name="Selbmann L."/>
        </authorList>
    </citation>
    <scope>NUCLEOTIDE SEQUENCE</scope>
    <source>
        <strain evidence="1">CCFEE 5485</strain>
    </source>
</reference>